<proteinExistence type="predicted"/>
<gene>
    <name evidence="2" type="ORF">HMPREF1863_01052</name>
</gene>
<comment type="caution">
    <text evidence="2">The sequence shown here is derived from an EMBL/GenBank/DDBJ whole genome shotgun (WGS) entry which is preliminary data.</text>
</comment>
<organism evidence="2 3">
    <name type="scientific">Aedoeadaptatus coxii</name>
    <dbReference type="NCBI Taxonomy" id="755172"/>
    <lineage>
        <taxon>Bacteria</taxon>
        <taxon>Bacillati</taxon>
        <taxon>Bacillota</taxon>
        <taxon>Tissierellia</taxon>
        <taxon>Tissierellales</taxon>
        <taxon>Peptoniphilaceae</taxon>
        <taxon>Aedoeadaptatus</taxon>
    </lineage>
</organism>
<evidence type="ECO:0000313" key="2">
    <source>
        <dbReference type="EMBL" id="KXB66670.1"/>
    </source>
</evidence>
<feature type="chain" id="PRO_5007461660" description="DUF5067 domain-containing protein" evidence="1">
    <location>
        <begin position="23"/>
        <end position="151"/>
    </location>
</feature>
<dbReference type="Proteomes" id="UP000070442">
    <property type="component" value="Unassembled WGS sequence"/>
</dbReference>
<dbReference type="EMBL" id="LSDG01000027">
    <property type="protein sequence ID" value="KXB66670.1"/>
    <property type="molecule type" value="Genomic_DNA"/>
</dbReference>
<dbReference type="PATRIC" id="fig|755172.3.peg.1011"/>
<evidence type="ECO:0000256" key="1">
    <source>
        <dbReference type="SAM" id="SignalP"/>
    </source>
</evidence>
<dbReference type="AlphaFoldDB" id="A0A134AGK4"/>
<keyword evidence="1" id="KW-0732">Signal</keyword>
<evidence type="ECO:0000313" key="3">
    <source>
        <dbReference type="Proteomes" id="UP000070442"/>
    </source>
</evidence>
<feature type="signal peptide" evidence="1">
    <location>
        <begin position="1"/>
        <end position="22"/>
    </location>
</feature>
<reference evidence="3" key="1">
    <citation type="submission" date="2016-01" db="EMBL/GenBank/DDBJ databases">
        <authorList>
            <person name="Mitreva M."/>
            <person name="Pepin K.H."/>
            <person name="Mihindukulasuriya K.A."/>
            <person name="Fulton R."/>
            <person name="Fronick C."/>
            <person name="O'Laughlin M."/>
            <person name="Miner T."/>
            <person name="Herter B."/>
            <person name="Rosa B.A."/>
            <person name="Cordes M."/>
            <person name="Tomlinson C."/>
            <person name="Wollam A."/>
            <person name="Palsikar V.B."/>
            <person name="Mardis E.R."/>
            <person name="Wilson R.K."/>
        </authorList>
    </citation>
    <scope>NUCLEOTIDE SEQUENCE [LARGE SCALE GENOMIC DNA]</scope>
    <source>
        <strain evidence="3">DNF00729</strain>
    </source>
</reference>
<accession>A0A134AGK4</accession>
<protein>
    <recommendedName>
        <fullName evidence="4">DUF5067 domain-containing protein</fullName>
    </recommendedName>
</protein>
<dbReference type="PROSITE" id="PS51257">
    <property type="entry name" value="PROKAR_LIPOPROTEIN"/>
    <property type="match status" value="1"/>
</dbReference>
<keyword evidence="3" id="KW-1185">Reference proteome</keyword>
<evidence type="ECO:0008006" key="4">
    <source>
        <dbReference type="Google" id="ProtNLM"/>
    </source>
</evidence>
<sequence>MKKGIIMSLLLMFLLTGCVSFNDGVEEVKKPDVYVDDIKITSWKGEPEVPNPKYKEMCYYITNNSKYTLTQFNAEGTVSNGTEQYDLLVTQTLRPGERSADDINPGADTLKDVEFTNYTYRYIDNKDKKTVEVHYDVKLDKYEVFKLDEDK</sequence>
<name>A0A134AGK4_9FIRM</name>
<dbReference type="RefSeq" id="WP_068367954.1">
    <property type="nucleotide sequence ID" value="NZ_CAMYBE010000004.1"/>
</dbReference>